<dbReference type="InterPro" id="IPR015865">
    <property type="entry name" value="Riboflavin_kinase_bac/euk"/>
</dbReference>
<evidence type="ECO:0000259" key="16">
    <source>
        <dbReference type="SMART" id="SM00904"/>
    </source>
</evidence>
<dbReference type="NCBIfam" id="NF004163">
    <property type="entry name" value="PRK05627.1-6"/>
    <property type="match status" value="1"/>
</dbReference>
<dbReference type="FunFam" id="3.40.50.620:FF:000021">
    <property type="entry name" value="Riboflavin biosynthesis protein"/>
    <property type="match status" value="1"/>
</dbReference>
<comment type="function">
    <text evidence="1">Catalyzes the phosphorylation of riboflavin to FMN followed by the adenylation of FMN to FAD.</text>
</comment>
<evidence type="ECO:0000256" key="3">
    <source>
        <dbReference type="ARBA" id="ARBA00005201"/>
    </source>
</evidence>
<keyword evidence="6 15" id="KW-0808">Transferase</keyword>
<dbReference type="InterPro" id="IPR023468">
    <property type="entry name" value="Riboflavin_kinase"/>
</dbReference>
<dbReference type="PANTHER" id="PTHR22749">
    <property type="entry name" value="RIBOFLAVIN KINASE/FMN ADENYLYLTRANSFERASE"/>
    <property type="match status" value="1"/>
</dbReference>
<evidence type="ECO:0000256" key="15">
    <source>
        <dbReference type="PIRNR" id="PIRNR004491"/>
    </source>
</evidence>
<dbReference type="SMART" id="SM00904">
    <property type="entry name" value="Flavokinase"/>
    <property type="match status" value="1"/>
</dbReference>
<evidence type="ECO:0000313" key="18">
    <source>
        <dbReference type="Proteomes" id="UP000537141"/>
    </source>
</evidence>
<keyword evidence="7 15" id="KW-0548">Nucleotidyltransferase</keyword>
<dbReference type="NCBIfam" id="TIGR00083">
    <property type="entry name" value="ribF"/>
    <property type="match status" value="1"/>
</dbReference>
<dbReference type="NCBIfam" id="NF004160">
    <property type="entry name" value="PRK05627.1-3"/>
    <property type="match status" value="1"/>
</dbReference>
<dbReference type="NCBIfam" id="NF004162">
    <property type="entry name" value="PRK05627.1-5"/>
    <property type="match status" value="1"/>
</dbReference>
<comment type="catalytic activity">
    <reaction evidence="14 15">
        <text>FMN + ATP + H(+) = FAD + diphosphate</text>
        <dbReference type="Rhea" id="RHEA:17237"/>
        <dbReference type="ChEBI" id="CHEBI:15378"/>
        <dbReference type="ChEBI" id="CHEBI:30616"/>
        <dbReference type="ChEBI" id="CHEBI:33019"/>
        <dbReference type="ChEBI" id="CHEBI:57692"/>
        <dbReference type="ChEBI" id="CHEBI:58210"/>
        <dbReference type="EC" id="2.7.7.2"/>
    </reaction>
</comment>
<evidence type="ECO:0000256" key="2">
    <source>
        <dbReference type="ARBA" id="ARBA00004726"/>
    </source>
</evidence>
<evidence type="ECO:0000256" key="14">
    <source>
        <dbReference type="ARBA" id="ARBA00049494"/>
    </source>
</evidence>
<dbReference type="EC" id="2.7.1.26" evidence="15"/>
<evidence type="ECO:0000256" key="5">
    <source>
        <dbReference type="ARBA" id="ARBA00022643"/>
    </source>
</evidence>
<protein>
    <recommendedName>
        <fullName evidence="15">Riboflavin biosynthesis protein</fullName>
    </recommendedName>
    <domain>
        <recommendedName>
            <fullName evidence="15">Riboflavin kinase</fullName>
            <ecNumber evidence="15">2.7.1.26</ecNumber>
        </recommendedName>
        <alternativeName>
            <fullName evidence="15">Flavokinase</fullName>
        </alternativeName>
    </domain>
    <domain>
        <recommendedName>
            <fullName evidence="15">FMN adenylyltransferase</fullName>
            <ecNumber evidence="15">2.7.7.2</ecNumber>
        </recommendedName>
        <alternativeName>
            <fullName evidence="15">FAD pyrophosphorylase</fullName>
        </alternativeName>
        <alternativeName>
            <fullName evidence="15">FAD synthase</fullName>
        </alternativeName>
    </domain>
</protein>
<dbReference type="Pfam" id="PF01687">
    <property type="entry name" value="Flavokinase"/>
    <property type="match status" value="1"/>
</dbReference>
<dbReference type="InterPro" id="IPR015864">
    <property type="entry name" value="FAD_synthase"/>
</dbReference>
<evidence type="ECO:0000256" key="4">
    <source>
        <dbReference type="ARBA" id="ARBA00022630"/>
    </source>
</evidence>
<dbReference type="SUPFAM" id="SSF82114">
    <property type="entry name" value="Riboflavin kinase-like"/>
    <property type="match status" value="1"/>
</dbReference>
<dbReference type="EC" id="2.7.7.2" evidence="15"/>
<evidence type="ECO:0000256" key="8">
    <source>
        <dbReference type="ARBA" id="ARBA00022741"/>
    </source>
</evidence>
<comment type="pathway">
    <text evidence="2 15">Cofactor biosynthesis; FAD biosynthesis; FAD from FMN: step 1/1.</text>
</comment>
<comment type="pathway">
    <text evidence="3 15">Cofactor biosynthesis; FMN biosynthesis; FMN from riboflavin (ATP route): step 1/1.</text>
</comment>
<keyword evidence="10 15" id="KW-0274">FAD</keyword>
<keyword evidence="11 15" id="KW-0067">ATP-binding</keyword>
<dbReference type="EMBL" id="JACHHU010000001">
    <property type="protein sequence ID" value="MBB6541904.1"/>
    <property type="molecule type" value="Genomic_DNA"/>
</dbReference>
<reference evidence="17 18" key="1">
    <citation type="submission" date="2020-08" db="EMBL/GenBank/DDBJ databases">
        <title>Genomic Encyclopedia of Type Strains, Phase IV (KMG-IV): sequencing the most valuable type-strain genomes for metagenomic binning, comparative biology and taxonomic classification.</title>
        <authorList>
            <person name="Goeker M."/>
        </authorList>
    </citation>
    <scope>NUCLEOTIDE SEQUENCE [LARGE SCALE GENOMIC DNA]</scope>
    <source>
        <strain evidence="17 18">DSM 26287</strain>
    </source>
</reference>
<dbReference type="Pfam" id="PF06574">
    <property type="entry name" value="FAD_syn"/>
    <property type="match status" value="1"/>
</dbReference>
<accession>A0A7X0TSA3</accession>
<dbReference type="RefSeq" id="WP_184421772.1">
    <property type="nucleotide sequence ID" value="NZ_AP027362.1"/>
</dbReference>
<evidence type="ECO:0000256" key="1">
    <source>
        <dbReference type="ARBA" id="ARBA00002121"/>
    </source>
</evidence>
<dbReference type="InterPro" id="IPR002606">
    <property type="entry name" value="Riboflavin_kinase_bac"/>
</dbReference>
<organism evidence="17 18">
    <name type="scientific">Thalassotalea piscium</name>
    <dbReference type="NCBI Taxonomy" id="1230533"/>
    <lineage>
        <taxon>Bacteria</taxon>
        <taxon>Pseudomonadati</taxon>
        <taxon>Pseudomonadota</taxon>
        <taxon>Gammaproteobacteria</taxon>
        <taxon>Alteromonadales</taxon>
        <taxon>Colwelliaceae</taxon>
        <taxon>Thalassotalea</taxon>
    </lineage>
</organism>
<name>A0A7X0TSA3_9GAMM</name>
<dbReference type="AlphaFoldDB" id="A0A7X0TSA3"/>
<evidence type="ECO:0000256" key="7">
    <source>
        <dbReference type="ARBA" id="ARBA00022695"/>
    </source>
</evidence>
<feature type="domain" description="Riboflavin kinase" evidence="16">
    <location>
        <begin position="187"/>
        <end position="310"/>
    </location>
</feature>
<keyword evidence="5 15" id="KW-0288">FMN</keyword>
<dbReference type="Proteomes" id="UP000537141">
    <property type="component" value="Unassembled WGS sequence"/>
</dbReference>
<dbReference type="GO" id="GO:0009398">
    <property type="term" value="P:FMN biosynthetic process"/>
    <property type="evidence" value="ECO:0007669"/>
    <property type="project" value="UniProtKB-UniRule"/>
</dbReference>
<gene>
    <name evidence="17" type="ORF">HNQ55_000378</name>
</gene>
<keyword evidence="9 15" id="KW-0418">Kinase</keyword>
<evidence type="ECO:0000256" key="9">
    <source>
        <dbReference type="ARBA" id="ARBA00022777"/>
    </source>
</evidence>
<keyword evidence="12" id="KW-0511">Multifunctional enzyme</keyword>
<evidence type="ECO:0000256" key="13">
    <source>
        <dbReference type="ARBA" id="ARBA00047880"/>
    </source>
</evidence>
<dbReference type="GO" id="GO:0003919">
    <property type="term" value="F:FMN adenylyltransferase activity"/>
    <property type="evidence" value="ECO:0007669"/>
    <property type="project" value="UniProtKB-UniRule"/>
</dbReference>
<dbReference type="SUPFAM" id="SSF52374">
    <property type="entry name" value="Nucleotidylyl transferase"/>
    <property type="match status" value="1"/>
</dbReference>
<dbReference type="UniPathway" id="UPA00277">
    <property type="reaction ID" value="UER00407"/>
</dbReference>
<dbReference type="InterPro" id="IPR023465">
    <property type="entry name" value="Riboflavin_kinase_dom_sf"/>
</dbReference>
<dbReference type="PIRSF" id="PIRSF004491">
    <property type="entry name" value="FAD_Synth"/>
    <property type="match status" value="1"/>
</dbReference>
<keyword evidence="4 15" id="KW-0285">Flavoprotein</keyword>
<dbReference type="CDD" id="cd02064">
    <property type="entry name" value="FAD_synthetase_N"/>
    <property type="match status" value="1"/>
</dbReference>
<dbReference type="GO" id="GO:0009231">
    <property type="term" value="P:riboflavin biosynthetic process"/>
    <property type="evidence" value="ECO:0007669"/>
    <property type="project" value="InterPro"/>
</dbReference>
<dbReference type="PANTHER" id="PTHR22749:SF6">
    <property type="entry name" value="RIBOFLAVIN KINASE"/>
    <property type="match status" value="1"/>
</dbReference>
<dbReference type="GO" id="GO:0006747">
    <property type="term" value="P:FAD biosynthetic process"/>
    <property type="evidence" value="ECO:0007669"/>
    <property type="project" value="UniProtKB-UniRule"/>
</dbReference>
<keyword evidence="8 15" id="KW-0547">Nucleotide-binding</keyword>
<proteinExistence type="inferred from homology"/>
<dbReference type="GO" id="GO:0005524">
    <property type="term" value="F:ATP binding"/>
    <property type="evidence" value="ECO:0007669"/>
    <property type="project" value="UniProtKB-UniRule"/>
</dbReference>
<sequence>MQLVRGIHNIELKTQFSRQGCVLTIGNFDGVHLGHGRVINALVAKAKARGVPSAVMVFEPQPQELFSPNTAPARLTRLRDKYVLLKRLGVDYLICVNFNRKFSNLSATEFVEHLLVNKLNIKHLIIGDDFHFGKNRKGDFSMLLAAGKRFNFTVSDTASFKLENCRISSTEIRKALVEGNLADAEKMLGRPYAIIGRVFHGDKRGRELGFPTANILLKRRVSPVSGVYVVKVHTQYGAFDGVANIGQRPTILGVRQQLEVHIFDFEQIIYGQIIEVELLYKLREEIRFASLTELTAQIAIDCNNARKVISDINLKN</sequence>
<keyword evidence="18" id="KW-1185">Reference proteome</keyword>
<evidence type="ECO:0000256" key="10">
    <source>
        <dbReference type="ARBA" id="ARBA00022827"/>
    </source>
</evidence>
<comment type="catalytic activity">
    <reaction evidence="13 15">
        <text>riboflavin + ATP = FMN + ADP + H(+)</text>
        <dbReference type="Rhea" id="RHEA:14357"/>
        <dbReference type="ChEBI" id="CHEBI:15378"/>
        <dbReference type="ChEBI" id="CHEBI:30616"/>
        <dbReference type="ChEBI" id="CHEBI:57986"/>
        <dbReference type="ChEBI" id="CHEBI:58210"/>
        <dbReference type="ChEBI" id="CHEBI:456216"/>
        <dbReference type="EC" id="2.7.1.26"/>
    </reaction>
</comment>
<dbReference type="InterPro" id="IPR014729">
    <property type="entry name" value="Rossmann-like_a/b/a_fold"/>
</dbReference>
<comment type="similarity">
    <text evidence="15">Belongs to the ribF family.</text>
</comment>
<dbReference type="GO" id="GO:0008531">
    <property type="term" value="F:riboflavin kinase activity"/>
    <property type="evidence" value="ECO:0007669"/>
    <property type="project" value="UniProtKB-UniRule"/>
</dbReference>
<dbReference type="UniPathway" id="UPA00276">
    <property type="reaction ID" value="UER00406"/>
</dbReference>
<dbReference type="Gene3D" id="2.40.30.30">
    <property type="entry name" value="Riboflavin kinase-like"/>
    <property type="match status" value="1"/>
</dbReference>
<dbReference type="NCBIfam" id="NF004159">
    <property type="entry name" value="PRK05627.1-2"/>
    <property type="match status" value="1"/>
</dbReference>
<evidence type="ECO:0000256" key="11">
    <source>
        <dbReference type="ARBA" id="ARBA00022840"/>
    </source>
</evidence>
<evidence type="ECO:0000256" key="12">
    <source>
        <dbReference type="ARBA" id="ARBA00023268"/>
    </source>
</evidence>
<evidence type="ECO:0000256" key="6">
    <source>
        <dbReference type="ARBA" id="ARBA00022679"/>
    </source>
</evidence>
<evidence type="ECO:0000313" key="17">
    <source>
        <dbReference type="EMBL" id="MBB6541904.1"/>
    </source>
</evidence>
<dbReference type="Gene3D" id="3.40.50.620">
    <property type="entry name" value="HUPs"/>
    <property type="match status" value="1"/>
</dbReference>
<comment type="caution">
    <text evidence="17">The sequence shown here is derived from an EMBL/GenBank/DDBJ whole genome shotgun (WGS) entry which is preliminary data.</text>
</comment>